<keyword evidence="2" id="KW-1003">Cell membrane</keyword>
<dbReference type="Gene3D" id="2.60.40.790">
    <property type="match status" value="1"/>
</dbReference>
<evidence type="ECO:0000256" key="2">
    <source>
        <dbReference type="ARBA" id="ARBA00022475"/>
    </source>
</evidence>
<dbReference type="AlphaFoldDB" id="A0ABD3C7E6"/>
<evidence type="ECO:0000259" key="8">
    <source>
        <dbReference type="PROSITE" id="PS01031"/>
    </source>
</evidence>
<keyword evidence="7" id="KW-0812">Transmembrane</keyword>
<protein>
    <recommendedName>
        <fullName evidence="8">SHSP domain-containing protein</fullName>
    </recommendedName>
</protein>
<keyword evidence="3" id="KW-0611">Plant defense</keyword>
<dbReference type="SUPFAM" id="SSF49764">
    <property type="entry name" value="HSP20-like chaperones"/>
    <property type="match status" value="1"/>
</dbReference>
<reference evidence="10" key="1">
    <citation type="journal article" date="2024" name="IScience">
        <title>Strigolactones Initiate the Formation of Haustorium-like Structures in Castilleja.</title>
        <authorList>
            <person name="Buerger M."/>
            <person name="Peterson D."/>
            <person name="Chory J."/>
        </authorList>
    </citation>
    <scope>NUCLEOTIDE SEQUENCE [LARGE SCALE GENOMIC DNA]</scope>
</reference>
<evidence type="ECO:0000256" key="5">
    <source>
        <dbReference type="RuleBase" id="RU003616"/>
    </source>
</evidence>
<sequence>MKFTKIHMDIEPLLSDVVHEEDCDTILLHLPGFRKEQLRVHLARSGVLMKISGMLGDNKWSLFQKDFPVPVNCDTTKITAKFEDGILYVRLPKDIVHDKKPTQISPETSPKTNHDKSTPDKPVPNQEVVDRSSDDTPGTTAGADKREKVQSGAELAKKGTFDIAKLLEETKLKVIMRKKMTRGVALFAFVLGMCINKQQAWFS</sequence>
<evidence type="ECO:0000256" key="7">
    <source>
        <dbReference type="SAM" id="Phobius"/>
    </source>
</evidence>
<dbReference type="Proteomes" id="UP001632038">
    <property type="component" value="Unassembled WGS sequence"/>
</dbReference>
<gene>
    <name evidence="9" type="ORF">CASFOL_030259</name>
</gene>
<dbReference type="InterPro" id="IPR002068">
    <property type="entry name" value="A-crystallin/Hsp20_dom"/>
</dbReference>
<name>A0ABD3C7E6_9LAMI</name>
<accession>A0ABD3C7E6</accession>
<keyword evidence="10" id="KW-1185">Reference proteome</keyword>
<keyword evidence="7" id="KW-0472">Membrane</keyword>
<comment type="similarity">
    <text evidence="4 5">Belongs to the small heat shock protein (HSP20) family.</text>
</comment>
<dbReference type="GO" id="GO:0005886">
    <property type="term" value="C:plasma membrane"/>
    <property type="evidence" value="ECO:0007669"/>
    <property type="project" value="UniProtKB-SubCell"/>
</dbReference>
<feature type="region of interest" description="Disordered" evidence="6">
    <location>
        <begin position="99"/>
        <end position="151"/>
    </location>
</feature>
<feature type="transmembrane region" description="Helical" evidence="7">
    <location>
        <begin position="183"/>
        <end position="202"/>
    </location>
</feature>
<evidence type="ECO:0000313" key="9">
    <source>
        <dbReference type="EMBL" id="KAL3625730.1"/>
    </source>
</evidence>
<dbReference type="InterPro" id="IPR008978">
    <property type="entry name" value="HSP20-like_chaperone"/>
</dbReference>
<evidence type="ECO:0000256" key="1">
    <source>
        <dbReference type="ARBA" id="ARBA00004162"/>
    </source>
</evidence>
<dbReference type="CDD" id="cd06464">
    <property type="entry name" value="ACD_sHsps-like"/>
    <property type="match status" value="1"/>
</dbReference>
<proteinExistence type="inferred from homology"/>
<comment type="caution">
    <text evidence="9">The sequence shown here is derived from an EMBL/GenBank/DDBJ whole genome shotgun (WGS) entry which is preliminary data.</text>
</comment>
<dbReference type="PANTHER" id="PTHR43670:SF73">
    <property type="entry name" value="INACTIVE PROTEIN RESTRICTED TEV MOVEMENT 2-LIKE"/>
    <property type="match status" value="1"/>
</dbReference>
<evidence type="ECO:0000256" key="6">
    <source>
        <dbReference type="SAM" id="MobiDB-lite"/>
    </source>
</evidence>
<dbReference type="EMBL" id="JAVIJP010000048">
    <property type="protein sequence ID" value="KAL3625730.1"/>
    <property type="molecule type" value="Genomic_DNA"/>
</dbReference>
<keyword evidence="7" id="KW-1133">Transmembrane helix</keyword>
<dbReference type="GO" id="GO:0006952">
    <property type="term" value="P:defense response"/>
    <property type="evidence" value="ECO:0007669"/>
    <property type="project" value="UniProtKB-KW"/>
</dbReference>
<dbReference type="PROSITE" id="PS01031">
    <property type="entry name" value="SHSP"/>
    <property type="match status" value="1"/>
</dbReference>
<feature type="compositionally biased region" description="Polar residues" evidence="6">
    <location>
        <begin position="102"/>
        <end position="111"/>
    </location>
</feature>
<comment type="subcellular location">
    <subcellularLocation>
        <location evidence="1">Cell membrane</location>
        <topology evidence="1">Single-pass membrane protein</topology>
    </subcellularLocation>
</comment>
<dbReference type="Pfam" id="PF00011">
    <property type="entry name" value="HSP20"/>
    <property type="match status" value="1"/>
</dbReference>
<feature type="domain" description="SHSP" evidence="8">
    <location>
        <begin position="5"/>
        <end position="107"/>
    </location>
</feature>
<evidence type="ECO:0000256" key="4">
    <source>
        <dbReference type="PROSITE-ProRule" id="PRU00285"/>
    </source>
</evidence>
<evidence type="ECO:0000256" key="3">
    <source>
        <dbReference type="ARBA" id="ARBA00022821"/>
    </source>
</evidence>
<organism evidence="9 10">
    <name type="scientific">Castilleja foliolosa</name>
    <dbReference type="NCBI Taxonomy" id="1961234"/>
    <lineage>
        <taxon>Eukaryota</taxon>
        <taxon>Viridiplantae</taxon>
        <taxon>Streptophyta</taxon>
        <taxon>Embryophyta</taxon>
        <taxon>Tracheophyta</taxon>
        <taxon>Spermatophyta</taxon>
        <taxon>Magnoliopsida</taxon>
        <taxon>eudicotyledons</taxon>
        <taxon>Gunneridae</taxon>
        <taxon>Pentapetalae</taxon>
        <taxon>asterids</taxon>
        <taxon>lamiids</taxon>
        <taxon>Lamiales</taxon>
        <taxon>Orobanchaceae</taxon>
        <taxon>Pedicularideae</taxon>
        <taxon>Castillejinae</taxon>
        <taxon>Castilleja</taxon>
    </lineage>
</organism>
<dbReference type="PANTHER" id="PTHR43670">
    <property type="entry name" value="HEAT SHOCK PROTEIN 26"/>
    <property type="match status" value="1"/>
</dbReference>
<evidence type="ECO:0000313" key="10">
    <source>
        <dbReference type="Proteomes" id="UP001632038"/>
    </source>
</evidence>